<evidence type="ECO:0000313" key="3">
    <source>
        <dbReference type="Proteomes" id="UP000438429"/>
    </source>
</evidence>
<evidence type="ECO:0000256" key="1">
    <source>
        <dbReference type="SAM" id="MobiDB-lite"/>
    </source>
</evidence>
<dbReference type="EMBL" id="VEVO01000009">
    <property type="protein sequence ID" value="KAF0037750.1"/>
    <property type="molecule type" value="Genomic_DNA"/>
</dbReference>
<dbReference type="AlphaFoldDB" id="A0A6A4T150"/>
<accession>A0A6A4T150</accession>
<reference evidence="2 3" key="1">
    <citation type="submission" date="2019-06" db="EMBL/GenBank/DDBJ databases">
        <title>Draft genomes of female and male turbot (Scophthalmus maximus).</title>
        <authorList>
            <person name="Xu H."/>
            <person name="Xu X.-W."/>
            <person name="Shao C."/>
            <person name="Chen S."/>
        </authorList>
    </citation>
    <scope>NUCLEOTIDE SEQUENCE [LARGE SCALE GENOMIC DNA]</scope>
    <source>
        <strain evidence="2">Ysfricsl-2016a</strain>
        <tissue evidence="2">Blood</tissue>
    </source>
</reference>
<sequence length="116" mass="12786">MVKDRRTENVNQTACRRVLQEQHRNKPIMSNLEDAGKFERRPTIFSDDIKGALSPELWPPEFGVAEGDACCCCCCCCCCSPAPEERSSELMDAPGSTLPLQNKGSSELLGRGETSF</sequence>
<gene>
    <name evidence="2" type="ORF">F2P81_010624</name>
</gene>
<organism evidence="2 3">
    <name type="scientific">Scophthalmus maximus</name>
    <name type="common">Turbot</name>
    <name type="synonym">Psetta maxima</name>
    <dbReference type="NCBI Taxonomy" id="52904"/>
    <lineage>
        <taxon>Eukaryota</taxon>
        <taxon>Metazoa</taxon>
        <taxon>Chordata</taxon>
        <taxon>Craniata</taxon>
        <taxon>Vertebrata</taxon>
        <taxon>Euteleostomi</taxon>
        <taxon>Actinopterygii</taxon>
        <taxon>Neopterygii</taxon>
        <taxon>Teleostei</taxon>
        <taxon>Neoteleostei</taxon>
        <taxon>Acanthomorphata</taxon>
        <taxon>Carangaria</taxon>
        <taxon>Pleuronectiformes</taxon>
        <taxon>Pleuronectoidei</taxon>
        <taxon>Scophthalmidae</taxon>
        <taxon>Scophthalmus</taxon>
    </lineage>
</organism>
<name>A0A6A4T150_SCOMX</name>
<dbReference type="Proteomes" id="UP000438429">
    <property type="component" value="Unassembled WGS sequence"/>
</dbReference>
<protein>
    <submittedName>
        <fullName evidence="2">Uncharacterized protein</fullName>
    </submittedName>
</protein>
<proteinExistence type="predicted"/>
<feature type="region of interest" description="Disordered" evidence="1">
    <location>
        <begin position="84"/>
        <end position="116"/>
    </location>
</feature>
<comment type="caution">
    <text evidence="2">The sequence shown here is derived from an EMBL/GenBank/DDBJ whole genome shotgun (WGS) entry which is preliminary data.</text>
</comment>
<evidence type="ECO:0000313" key="2">
    <source>
        <dbReference type="EMBL" id="KAF0037750.1"/>
    </source>
</evidence>